<sequence>MNKKPRIILFIVLSIILTLFSQTSQAESVKVGKTKALVDDTGFSLHFNNPPRRIISVSPSVTEILGVINADSLLVGVSLYSYYPSSVKGLPKVGSYVKPNIEQIISLNPDLVVMSYDGAPRSDVNKLRKLKLKVAVLRSEKFSDIIKNINWLGKVLERQKKATEVAGYLESRYAQIRSLDWETPKPAAFYSIALDPIISVGAKSFINDLIRDAGGMNITGDIDQAYPKLTIESVIARSPDILVFSTGMGNALSMEGQLPFWQRWKNIPAVRDQRFVQVDHDIINRPGPRVIKALALLAQQFHPEKAMAIQRIMKNEKP</sequence>
<evidence type="ECO:0000259" key="3">
    <source>
        <dbReference type="PROSITE" id="PS50983"/>
    </source>
</evidence>
<dbReference type="SUPFAM" id="SSF53807">
    <property type="entry name" value="Helical backbone' metal receptor"/>
    <property type="match status" value="1"/>
</dbReference>
<name>A0A286U388_9BACT</name>
<evidence type="ECO:0000313" key="4">
    <source>
        <dbReference type="EMBL" id="GAX62598.1"/>
    </source>
</evidence>
<dbReference type="Proteomes" id="UP000218542">
    <property type="component" value="Unassembled WGS sequence"/>
</dbReference>
<gene>
    <name evidence="4" type="ORF">SCALIN_C35_0037</name>
</gene>
<protein>
    <submittedName>
        <fullName evidence="4">ABC-type Fe3+-hydroxamate transport system, periplasmic component</fullName>
    </submittedName>
</protein>
<dbReference type="Gene3D" id="3.40.50.1980">
    <property type="entry name" value="Nitrogenase molybdenum iron protein domain"/>
    <property type="match status" value="2"/>
</dbReference>
<evidence type="ECO:0000256" key="1">
    <source>
        <dbReference type="ARBA" id="ARBA00022729"/>
    </source>
</evidence>
<evidence type="ECO:0000313" key="5">
    <source>
        <dbReference type="Proteomes" id="UP000218542"/>
    </source>
</evidence>
<feature type="domain" description="Fe/B12 periplasmic-binding" evidence="3">
    <location>
        <begin position="53"/>
        <end position="305"/>
    </location>
</feature>
<dbReference type="EMBL" id="BAOS01000035">
    <property type="protein sequence ID" value="GAX62598.1"/>
    <property type="molecule type" value="Genomic_DNA"/>
</dbReference>
<dbReference type="PANTHER" id="PTHR30535:SF34">
    <property type="entry name" value="MOLYBDATE-BINDING PROTEIN MOLA"/>
    <property type="match status" value="1"/>
</dbReference>
<dbReference type="NCBIfam" id="NF038402">
    <property type="entry name" value="TroA_like"/>
    <property type="match status" value="1"/>
</dbReference>
<reference evidence="5" key="1">
    <citation type="journal article" date="2017" name="Environ. Microbiol. Rep.">
        <title>Genetic Diversity of Marine Anaerobic Ammonium-Oxidizing Bacteria as Revealed by Genomic and Proteomic Analyses of 'Candidatus Scalindua japonica'.</title>
        <authorList>
            <person name="Oshiki M."/>
            <person name="Mizuto K."/>
            <person name="Kimura Z."/>
            <person name="Kindaichi T."/>
            <person name="Satoh H."/>
            <person name="Okabe S."/>
        </authorList>
    </citation>
    <scope>NUCLEOTIDE SEQUENCE [LARGE SCALE GENOMIC DNA]</scope>
    <source>
        <strain evidence="5">husup-a2</strain>
    </source>
</reference>
<keyword evidence="5" id="KW-1185">Reference proteome</keyword>
<dbReference type="InterPro" id="IPR050902">
    <property type="entry name" value="ABC_Transporter_SBP"/>
</dbReference>
<dbReference type="CDD" id="cd01144">
    <property type="entry name" value="BtuF"/>
    <property type="match status" value="1"/>
</dbReference>
<feature type="signal peptide" evidence="2">
    <location>
        <begin position="1"/>
        <end position="26"/>
    </location>
</feature>
<proteinExistence type="predicted"/>
<dbReference type="AlphaFoldDB" id="A0A286U388"/>
<accession>A0A286U388</accession>
<dbReference type="InterPro" id="IPR054828">
    <property type="entry name" value="Vit_B12_bind_prot"/>
</dbReference>
<organism evidence="4 5">
    <name type="scientific">Candidatus Scalindua japonica</name>
    <dbReference type="NCBI Taxonomy" id="1284222"/>
    <lineage>
        <taxon>Bacteria</taxon>
        <taxon>Pseudomonadati</taxon>
        <taxon>Planctomycetota</taxon>
        <taxon>Candidatus Brocadiia</taxon>
        <taxon>Candidatus Brocadiales</taxon>
        <taxon>Candidatus Scalinduaceae</taxon>
        <taxon>Candidatus Scalindua</taxon>
    </lineage>
</organism>
<dbReference type="PANTHER" id="PTHR30535">
    <property type="entry name" value="VITAMIN B12-BINDING PROTEIN"/>
    <property type="match status" value="1"/>
</dbReference>
<keyword evidence="1 2" id="KW-0732">Signal</keyword>
<evidence type="ECO:0000256" key="2">
    <source>
        <dbReference type="SAM" id="SignalP"/>
    </source>
</evidence>
<dbReference type="PROSITE" id="PS50983">
    <property type="entry name" value="FE_B12_PBP"/>
    <property type="match status" value="1"/>
</dbReference>
<comment type="caution">
    <text evidence="4">The sequence shown here is derived from an EMBL/GenBank/DDBJ whole genome shotgun (WGS) entry which is preliminary data.</text>
</comment>
<dbReference type="InterPro" id="IPR002491">
    <property type="entry name" value="ABC_transptr_periplasmic_BD"/>
</dbReference>
<feature type="chain" id="PRO_5012245094" evidence="2">
    <location>
        <begin position="27"/>
        <end position="318"/>
    </location>
</feature>
<dbReference type="Pfam" id="PF01497">
    <property type="entry name" value="Peripla_BP_2"/>
    <property type="match status" value="1"/>
</dbReference>
<dbReference type="OrthoDB" id="9787772at2"/>
<dbReference type="GO" id="GO:0071281">
    <property type="term" value="P:cellular response to iron ion"/>
    <property type="evidence" value="ECO:0007669"/>
    <property type="project" value="TreeGrafter"/>
</dbReference>